<accession>E0NUU9</accession>
<comment type="caution">
    <text evidence="1">The sequence shown here is derived from an EMBL/GenBank/DDBJ whole genome shotgun (WGS) entry which is preliminary data.</text>
</comment>
<dbReference type="AlphaFoldDB" id="E0NUU9"/>
<name>E0NUU9_9BACT</name>
<keyword evidence="2" id="KW-1185">Reference proteome</keyword>
<evidence type="ECO:0000313" key="1">
    <source>
        <dbReference type="EMBL" id="EFM01104.1"/>
    </source>
</evidence>
<dbReference type="STRING" id="862515.HMPREF0658_1954"/>
<evidence type="ECO:0000313" key="2">
    <source>
        <dbReference type="Proteomes" id="UP000004394"/>
    </source>
</evidence>
<sequence length="41" mass="4977">MYIFHSANIRNYFSSSKHFERKITILYEKAYKIAENYIQSA</sequence>
<dbReference type="Proteomes" id="UP000004394">
    <property type="component" value="Unassembled WGS sequence"/>
</dbReference>
<organism evidence="1 2">
    <name type="scientific">Hoylesella marshii DSM 16973 = JCM 13450</name>
    <dbReference type="NCBI Taxonomy" id="862515"/>
    <lineage>
        <taxon>Bacteria</taxon>
        <taxon>Pseudomonadati</taxon>
        <taxon>Bacteroidota</taxon>
        <taxon>Bacteroidia</taxon>
        <taxon>Bacteroidales</taxon>
        <taxon>Prevotellaceae</taxon>
        <taxon>Hoylesella</taxon>
    </lineage>
</organism>
<proteinExistence type="predicted"/>
<reference evidence="1" key="1">
    <citation type="submission" date="2010-07" db="EMBL/GenBank/DDBJ databases">
        <authorList>
            <person name="Muzny D."/>
            <person name="Qin X."/>
            <person name="Deng J."/>
            <person name="Jiang H."/>
            <person name="Liu Y."/>
            <person name="Qu J."/>
            <person name="Song X.-Z."/>
            <person name="Zhang L."/>
            <person name="Thornton R."/>
            <person name="Coyle M."/>
            <person name="Francisco L."/>
            <person name="Jackson L."/>
            <person name="Javaid M."/>
            <person name="Korchina V."/>
            <person name="Kovar C."/>
            <person name="Mata R."/>
            <person name="Mathew T."/>
            <person name="Ngo R."/>
            <person name="Nguyen L."/>
            <person name="Nguyen N."/>
            <person name="Okwuonu G."/>
            <person name="Ongeri F."/>
            <person name="Pham C."/>
            <person name="Simmons D."/>
            <person name="Wilczek-Boney K."/>
            <person name="Hale W."/>
            <person name="Jakkamsetti A."/>
            <person name="Pham P."/>
            <person name="Ruth R."/>
            <person name="San Lucas F."/>
            <person name="Warren J."/>
            <person name="Zhang J."/>
            <person name="Zhao Z."/>
            <person name="Zhou C."/>
            <person name="Zhu D."/>
            <person name="Lee S."/>
            <person name="Bess C."/>
            <person name="Blankenburg K."/>
            <person name="Forbes L."/>
            <person name="Fu Q."/>
            <person name="Gubbala S."/>
            <person name="Hirani K."/>
            <person name="Jayaseelan J.C."/>
            <person name="Lara F."/>
            <person name="Munidasa M."/>
            <person name="Palculict T."/>
            <person name="Patil S."/>
            <person name="Pu L.-L."/>
            <person name="Saada N."/>
            <person name="Tang L."/>
            <person name="Weissenberger G."/>
            <person name="Zhu Y."/>
            <person name="Hemphill L."/>
            <person name="Shang Y."/>
            <person name="Youmans B."/>
            <person name="Ayvaz T."/>
            <person name="Ross M."/>
            <person name="Santibanez J."/>
            <person name="Aqrawi P."/>
            <person name="Gross S."/>
            <person name="Joshi V."/>
            <person name="Fowler G."/>
            <person name="Nazareth L."/>
            <person name="Reid J."/>
            <person name="Worley K."/>
            <person name="Petrosino J."/>
            <person name="Highlander S."/>
            <person name="Gibbs R."/>
        </authorList>
    </citation>
    <scope>NUCLEOTIDE SEQUENCE [LARGE SCALE GENOMIC DNA]</scope>
    <source>
        <strain evidence="1">DSM 16973</strain>
    </source>
</reference>
<gene>
    <name evidence="1" type="ORF">HMPREF0658_1954</name>
</gene>
<dbReference type="EMBL" id="AEEI01000054">
    <property type="protein sequence ID" value="EFM01104.1"/>
    <property type="molecule type" value="Genomic_DNA"/>
</dbReference>
<dbReference type="HOGENOM" id="CLU_3274552_0_0_10"/>
<protein>
    <submittedName>
        <fullName evidence="1">Uncharacterized protein</fullName>
    </submittedName>
</protein>
<dbReference type="BioCyc" id="PMAR862515-HMP:GMOO-1982-MONOMER"/>